<feature type="compositionally biased region" description="Basic and acidic residues" evidence="1">
    <location>
        <begin position="56"/>
        <end position="66"/>
    </location>
</feature>
<evidence type="ECO:0000256" key="1">
    <source>
        <dbReference type="SAM" id="MobiDB-lite"/>
    </source>
</evidence>
<gene>
    <name evidence="2" type="ORF">EUGRSUZ_F02853</name>
</gene>
<dbReference type="InParanoid" id="A0A059BTQ8"/>
<organism evidence="2">
    <name type="scientific">Eucalyptus grandis</name>
    <name type="common">Flooded gum</name>
    <dbReference type="NCBI Taxonomy" id="71139"/>
    <lineage>
        <taxon>Eukaryota</taxon>
        <taxon>Viridiplantae</taxon>
        <taxon>Streptophyta</taxon>
        <taxon>Embryophyta</taxon>
        <taxon>Tracheophyta</taxon>
        <taxon>Spermatophyta</taxon>
        <taxon>Magnoliopsida</taxon>
        <taxon>eudicotyledons</taxon>
        <taxon>Gunneridae</taxon>
        <taxon>Pentapetalae</taxon>
        <taxon>rosids</taxon>
        <taxon>malvids</taxon>
        <taxon>Myrtales</taxon>
        <taxon>Myrtaceae</taxon>
        <taxon>Myrtoideae</taxon>
        <taxon>Eucalypteae</taxon>
        <taxon>Eucalyptus</taxon>
    </lineage>
</organism>
<sequence>MRPRRRSPKRRNPESHARPQASQQAAERPPRMAGQRGSSRKKRTDDSLNQCPESTSQREPEEKGNDEPGGESGHADSDWEVEVNERGCSPSFSREDMDGSDWEDGSAQVMESRESCVNGVTIEFSHSPDLIRRKLPCRASAEEKVVKAGCVSAQILPGISFVDVLLFKYVSSIAMKRSLQSKKSVNNPSHRISLTAVMLYLTPLYFADIRD</sequence>
<accession>A0A059BTQ8</accession>
<name>A0A059BTQ8_EUCGR</name>
<dbReference type="Gramene" id="KCW69369">
    <property type="protein sequence ID" value="KCW69369"/>
    <property type="gene ID" value="EUGRSUZ_F02853"/>
</dbReference>
<dbReference type="EMBL" id="KK198758">
    <property type="protein sequence ID" value="KCW69369.1"/>
    <property type="molecule type" value="Genomic_DNA"/>
</dbReference>
<dbReference type="AlphaFoldDB" id="A0A059BTQ8"/>
<protein>
    <submittedName>
        <fullName evidence="2">Uncharacterized protein</fullName>
    </submittedName>
</protein>
<evidence type="ECO:0000313" key="2">
    <source>
        <dbReference type="EMBL" id="KCW69369.1"/>
    </source>
</evidence>
<reference evidence="2" key="1">
    <citation type="submission" date="2013-07" db="EMBL/GenBank/DDBJ databases">
        <title>The genome of Eucalyptus grandis.</title>
        <authorList>
            <person name="Schmutz J."/>
            <person name="Hayes R."/>
            <person name="Myburg A."/>
            <person name="Tuskan G."/>
            <person name="Grattapaglia D."/>
            <person name="Rokhsar D.S."/>
        </authorList>
    </citation>
    <scope>NUCLEOTIDE SEQUENCE</scope>
    <source>
        <tissue evidence="2">Leaf extractions</tissue>
    </source>
</reference>
<proteinExistence type="predicted"/>
<feature type="region of interest" description="Disordered" evidence="1">
    <location>
        <begin position="1"/>
        <end position="106"/>
    </location>
</feature>
<feature type="compositionally biased region" description="Basic residues" evidence="1">
    <location>
        <begin position="1"/>
        <end position="10"/>
    </location>
</feature>